<dbReference type="GO" id="GO:0046820">
    <property type="term" value="F:4-amino-4-deoxychorismate synthase activity"/>
    <property type="evidence" value="ECO:0007669"/>
    <property type="project" value="UniProtKB-EC"/>
</dbReference>
<dbReference type="InterPro" id="IPR043131">
    <property type="entry name" value="BCAT-like_N"/>
</dbReference>
<keyword evidence="2" id="KW-0032">Aminotransferase</keyword>
<proteinExistence type="predicted"/>
<dbReference type="RefSeq" id="WP_382228538.1">
    <property type="nucleotide sequence ID" value="NZ_JBHTCA010000045.1"/>
</dbReference>
<dbReference type="PANTHER" id="PTHR11236">
    <property type="entry name" value="AMINOBENZOATE/ANTHRANILATE SYNTHASE"/>
    <property type="match status" value="1"/>
</dbReference>
<dbReference type="InterPro" id="IPR019999">
    <property type="entry name" value="Anth_synth_I-like"/>
</dbReference>
<reference evidence="3" key="1">
    <citation type="journal article" date="2019" name="Int. J. Syst. Evol. Microbiol.">
        <title>The Global Catalogue of Microorganisms (GCM) 10K type strain sequencing project: providing services to taxonomists for standard genome sequencing and annotation.</title>
        <authorList>
            <consortium name="The Broad Institute Genomics Platform"/>
            <consortium name="The Broad Institute Genome Sequencing Center for Infectious Disease"/>
            <person name="Wu L."/>
            <person name="Ma J."/>
        </authorList>
    </citation>
    <scope>NUCLEOTIDE SEQUENCE [LARGE SCALE GENOMIC DNA]</scope>
    <source>
        <strain evidence="3">CGMCC 1.12371</strain>
    </source>
</reference>
<dbReference type="Gene3D" id="3.20.10.10">
    <property type="entry name" value="D-amino Acid Aminotransferase, subunit A, domain 2"/>
    <property type="match status" value="1"/>
</dbReference>
<accession>A0ABW2QQQ5</accession>
<dbReference type="PANTHER" id="PTHR11236:SF50">
    <property type="entry name" value="AMINODEOXYCHORISMATE SYNTHASE COMPONENT 1"/>
    <property type="match status" value="1"/>
</dbReference>
<dbReference type="InterPro" id="IPR043132">
    <property type="entry name" value="BCAT-like_C"/>
</dbReference>
<dbReference type="Proteomes" id="UP001596501">
    <property type="component" value="Unassembled WGS sequence"/>
</dbReference>
<gene>
    <name evidence="2" type="primary">pabB</name>
    <name evidence="2" type="ORF">ACFQPB_23005</name>
</gene>
<dbReference type="InterPro" id="IPR005801">
    <property type="entry name" value="ADC_synthase"/>
</dbReference>
<dbReference type="NCBIfam" id="TIGR00553">
    <property type="entry name" value="pabB"/>
    <property type="match status" value="1"/>
</dbReference>
<comment type="caution">
    <text evidence="2">The sequence shown here is derived from an EMBL/GenBank/DDBJ whole genome shotgun (WGS) entry which is preliminary data.</text>
</comment>
<keyword evidence="2" id="KW-0808">Transferase</keyword>
<dbReference type="PRINTS" id="PR00095">
    <property type="entry name" value="ANTSNTHASEI"/>
</dbReference>
<dbReference type="InterPro" id="IPR036038">
    <property type="entry name" value="Aminotransferase-like"/>
</dbReference>
<dbReference type="Gene3D" id="3.60.120.10">
    <property type="entry name" value="Anthranilate synthase"/>
    <property type="match status" value="1"/>
</dbReference>
<dbReference type="EMBL" id="JBHTCA010000045">
    <property type="protein sequence ID" value="MFC7411729.1"/>
    <property type="molecule type" value="Genomic_DNA"/>
</dbReference>
<organism evidence="2 3">
    <name type="scientific">Hydrogenophaga atypica</name>
    <dbReference type="NCBI Taxonomy" id="249409"/>
    <lineage>
        <taxon>Bacteria</taxon>
        <taxon>Pseudomonadati</taxon>
        <taxon>Pseudomonadota</taxon>
        <taxon>Betaproteobacteria</taxon>
        <taxon>Burkholderiales</taxon>
        <taxon>Comamonadaceae</taxon>
        <taxon>Hydrogenophaga</taxon>
    </lineage>
</organism>
<evidence type="ECO:0000313" key="3">
    <source>
        <dbReference type="Proteomes" id="UP001596501"/>
    </source>
</evidence>
<dbReference type="Pfam" id="PF01063">
    <property type="entry name" value="Aminotran_4"/>
    <property type="match status" value="1"/>
</dbReference>
<dbReference type="InterPro" id="IPR001544">
    <property type="entry name" value="Aminotrans_IV"/>
</dbReference>
<dbReference type="Gene3D" id="3.30.470.10">
    <property type="match status" value="1"/>
</dbReference>
<dbReference type="SUPFAM" id="SSF56752">
    <property type="entry name" value="D-aminoacid aminotransferase-like PLP-dependent enzymes"/>
    <property type="match status" value="1"/>
</dbReference>
<dbReference type="Pfam" id="PF00425">
    <property type="entry name" value="Chorismate_bind"/>
    <property type="match status" value="1"/>
</dbReference>
<feature type="domain" description="Chorismate-utilising enzyme C-terminal" evidence="1">
    <location>
        <begin position="142"/>
        <end position="404"/>
    </location>
</feature>
<evidence type="ECO:0000313" key="2">
    <source>
        <dbReference type="EMBL" id="MFC7411729.1"/>
    </source>
</evidence>
<dbReference type="EC" id="2.6.1.85" evidence="2"/>
<dbReference type="InterPro" id="IPR005802">
    <property type="entry name" value="ADC_synth_comp_1"/>
</dbReference>
<keyword evidence="3" id="KW-1185">Reference proteome</keyword>
<protein>
    <submittedName>
        <fullName evidence="2">Aminodeoxychorismate synthase component I</fullName>
        <ecNumber evidence="2">2.6.1.85</ecNumber>
    </submittedName>
</protein>
<evidence type="ECO:0000259" key="1">
    <source>
        <dbReference type="Pfam" id="PF00425"/>
    </source>
</evidence>
<dbReference type="SUPFAM" id="SSF56322">
    <property type="entry name" value="ADC synthase"/>
    <property type="match status" value="1"/>
</dbReference>
<dbReference type="InterPro" id="IPR015890">
    <property type="entry name" value="Chorismate_C"/>
</dbReference>
<sequence length="616" mass="67969">MQFAPDRNTLRPTALIDFRAPDAHSSPLHLAFGQPQQCLIACALDEVISVIEQADALARAGAWCVGHISYEAAPAFERAFEQVCPRTSERVFQSPSSPAADGAFARFYVYDKPLNQQAAKQAWCVGENATAAVGWDDGPRRPEFDHAFDAIQQAITDGELYQVNLTTRQTGTFQGDPLALFDRLRAAQPNAYSAYIADMDADQGTDANSGGTILSVSPELFFDWRDNRLLCSPMKGTAPRGHTAERDEVLRQKLLASPKERAENVMIVDLLRNDMSRVAEPHSVKVRDLFQVQAWPTVWQLTSDIEARTRNGTSLVDVLRALFPCGSVTGAPKLRAMTHIAALEPQARGVYCGAIGVLQPGGAATFNVPIRTLVLRGNQIHYGVGSGITSDATANEEWAEWRHKRAFAERASQPFELLETLRLSQGTLIHLEQHLARMRTSAAHFGFFWDDKALQQALRDLLDGHPVGEWRVRLLSHRNGQVQAQAFPLEASPVEVTVQLATRHAVGCDGDFFRHKTTRRAHYDAFAPTTPGVFDTLLWNEQGQLTEFTRGNVALKVAGQWLTPPLSCGLLPGVGRGQLLKKGELREAVLTKEDLHQAQAIAFFNSLRGWLNAKLV</sequence>
<name>A0ABW2QQQ5_9BURK</name>